<keyword evidence="2 5" id="KW-0812">Transmembrane</keyword>
<evidence type="ECO:0000256" key="2">
    <source>
        <dbReference type="ARBA" id="ARBA00022692"/>
    </source>
</evidence>
<evidence type="ECO:0000313" key="7">
    <source>
        <dbReference type="EMBL" id="MFC7373177.1"/>
    </source>
</evidence>
<sequence>MKMQAYLLLGLLFALVIAAFAVVNGNPVEFNYIFGKASWPLVLIILGSAAIGGLSVGMLGFIKIVQLRAAIKRYEQQAKADNDSKKLERVVDYQAKEAQEE</sequence>
<reference evidence="8" key="1">
    <citation type="journal article" date="2019" name="Int. J. Syst. Evol. Microbiol.">
        <title>The Global Catalogue of Microorganisms (GCM) 10K type strain sequencing project: providing services to taxonomists for standard genome sequencing and annotation.</title>
        <authorList>
            <consortium name="The Broad Institute Genomics Platform"/>
            <consortium name="The Broad Institute Genome Sequencing Center for Infectious Disease"/>
            <person name="Wu L."/>
            <person name="Ma J."/>
        </authorList>
    </citation>
    <scope>NUCLEOTIDE SEQUENCE [LARGE SCALE GENOMIC DNA]</scope>
    <source>
        <strain evidence="8">NBRC 106396</strain>
    </source>
</reference>
<dbReference type="PANTHER" id="PTHR41335">
    <property type="entry name" value="MEMBRANE PROTEIN-RELATED"/>
    <property type="match status" value="1"/>
</dbReference>
<dbReference type="InterPro" id="IPR010445">
    <property type="entry name" value="LapA_dom"/>
</dbReference>
<organism evidence="7 8">
    <name type="scientific">Fictibacillus iocasae</name>
    <dbReference type="NCBI Taxonomy" id="2715437"/>
    <lineage>
        <taxon>Bacteria</taxon>
        <taxon>Bacillati</taxon>
        <taxon>Bacillota</taxon>
        <taxon>Bacilli</taxon>
        <taxon>Bacillales</taxon>
        <taxon>Fictibacillaceae</taxon>
        <taxon>Fictibacillus</taxon>
    </lineage>
</organism>
<dbReference type="RefSeq" id="WP_379750840.1">
    <property type="nucleotide sequence ID" value="NZ_JBHTCP010000050.1"/>
</dbReference>
<feature type="transmembrane region" description="Helical" evidence="5">
    <location>
        <begin position="41"/>
        <end position="62"/>
    </location>
</feature>
<evidence type="ECO:0000256" key="1">
    <source>
        <dbReference type="ARBA" id="ARBA00022475"/>
    </source>
</evidence>
<dbReference type="EMBL" id="JBHTCP010000050">
    <property type="protein sequence ID" value="MFC7373177.1"/>
    <property type="molecule type" value="Genomic_DNA"/>
</dbReference>
<comment type="caution">
    <text evidence="7">The sequence shown here is derived from an EMBL/GenBank/DDBJ whole genome shotgun (WGS) entry which is preliminary data.</text>
</comment>
<dbReference type="Proteomes" id="UP001596549">
    <property type="component" value="Unassembled WGS sequence"/>
</dbReference>
<keyword evidence="8" id="KW-1185">Reference proteome</keyword>
<evidence type="ECO:0000256" key="3">
    <source>
        <dbReference type="ARBA" id="ARBA00022989"/>
    </source>
</evidence>
<name>A0ABW2NV00_9BACL</name>
<proteinExistence type="predicted"/>
<keyword evidence="1" id="KW-1003">Cell membrane</keyword>
<evidence type="ECO:0000256" key="4">
    <source>
        <dbReference type="ARBA" id="ARBA00023136"/>
    </source>
</evidence>
<gene>
    <name evidence="7" type="ORF">ACFQPF_16165</name>
</gene>
<feature type="domain" description="Lipopolysaccharide assembly protein A" evidence="6">
    <location>
        <begin position="24"/>
        <end position="80"/>
    </location>
</feature>
<accession>A0ABW2NV00</accession>
<dbReference type="PANTHER" id="PTHR41335:SF1">
    <property type="entry name" value="MEMBRANE PROTEIN"/>
    <property type="match status" value="1"/>
</dbReference>
<keyword evidence="4 5" id="KW-0472">Membrane</keyword>
<keyword evidence="3 5" id="KW-1133">Transmembrane helix</keyword>
<evidence type="ECO:0000256" key="5">
    <source>
        <dbReference type="SAM" id="Phobius"/>
    </source>
</evidence>
<evidence type="ECO:0000259" key="6">
    <source>
        <dbReference type="Pfam" id="PF06305"/>
    </source>
</evidence>
<evidence type="ECO:0000313" key="8">
    <source>
        <dbReference type="Proteomes" id="UP001596549"/>
    </source>
</evidence>
<protein>
    <submittedName>
        <fullName evidence="7">Lipopolysaccharide assembly LapA domain-containing protein</fullName>
    </submittedName>
</protein>
<dbReference type="Pfam" id="PF06305">
    <property type="entry name" value="LapA_dom"/>
    <property type="match status" value="1"/>
</dbReference>